<evidence type="ECO:0000313" key="5">
    <source>
        <dbReference type="Proteomes" id="UP000565205"/>
    </source>
</evidence>
<dbReference type="Proteomes" id="UP000565205">
    <property type="component" value="Unassembled WGS sequence"/>
</dbReference>
<proteinExistence type="predicted"/>
<dbReference type="EMBL" id="JABXXQ010000036">
    <property type="protein sequence ID" value="NVN29429.1"/>
    <property type="molecule type" value="Genomic_DNA"/>
</dbReference>
<sequence>MPEPAYAADLEDIRNAPSHQAILDIARRHSASALHPDQQSLLYSGPAISVLVDGGRRDIASQRIALDIASHSSLNIIDETPRGRFLADANVADAIRVRARQLSISAGLPPRAADLQANNFMFGSFAVPEAQLGSLHRSAWGQASADYVHSLQGALTVVANQAPSERMLARVEIPLALGNAAITAISGHSTAELVRMNTLGGPGYVLDRVQERFRQVVNDGGVYVAPDGRSVHLTREAAGRLGIADAGLFPTAGDLQGAGMVKGSTPAAGAAPTMKNRLANWRAQRAAEASEPQEAVNNARNAISERVNRPGSATDPDNTPRP</sequence>
<evidence type="ECO:0000313" key="3">
    <source>
        <dbReference type="EMBL" id="NVN29429.1"/>
    </source>
</evidence>
<gene>
    <name evidence="2" type="ORF">FHR90_003418</name>
    <name evidence="3" type="ORF">HUK83_03625</name>
</gene>
<comment type="caution">
    <text evidence="2">The sequence shown here is derived from an EMBL/GenBank/DDBJ whole genome shotgun (WGS) entry which is preliminary data.</text>
</comment>
<dbReference type="RefSeq" id="WP_176622146.1">
    <property type="nucleotide sequence ID" value="NZ_JABXXQ010000036.1"/>
</dbReference>
<evidence type="ECO:0000313" key="4">
    <source>
        <dbReference type="Proteomes" id="UP000557688"/>
    </source>
</evidence>
<dbReference type="EMBL" id="JACHXV010000045">
    <property type="protein sequence ID" value="MBB3175562.1"/>
    <property type="molecule type" value="Genomic_DNA"/>
</dbReference>
<reference evidence="2 4" key="2">
    <citation type="submission" date="2020-08" db="EMBL/GenBank/DDBJ databases">
        <title>Genomic Encyclopedia of Type Strains, Phase III (KMG-III): the genomes of soil and plant-associated and newly described type strains.</title>
        <authorList>
            <person name="Whitman W."/>
        </authorList>
    </citation>
    <scope>NUCLEOTIDE SEQUENCE [LARGE SCALE GENOMIC DNA]</scope>
    <source>
        <strain evidence="2 4">CECT 8088</strain>
    </source>
</reference>
<keyword evidence="4" id="KW-1185">Reference proteome</keyword>
<feature type="region of interest" description="Disordered" evidence="1">
    <location>
        <begin position="281"/>
        <end position="322"/>
    </location>
</feature>
<dbReference type="AlphaFoldDB" id="A0A839V7P0"/>
<reference evidence="3 5" key="1">
    <citation type="submission" date="2020-06" db="EMBL/GenBank/DDBJ databases">
        <title>Description of novel acetic acid bacteria.</title>
        <authorList>
            <person name="Sombolestani A."/>
        </authorList>
    </citation>
    <scope>NUCLEOTIDE SEQUENCE [LARGE SCALE GENOMIC DNA]</scope>
    <source>
        <strain evidence="3 5">LMG 26838</strain>
    </source>
</reference>
<organism evidence="2 4">
    <name type="scientific">Endobacter medicaginis</name>
    <dbReference type="NCBI Taxonomy" id="1181271"/>
    <lineage>
        <taxon>Bacteria</taxon>
        <taxon>Pseudomonadati</taxon>
        <taxon>Pseudomonadota</taxon>
        <taxon>Alphaproteobacteria</taxon>
        <taxon>Acetobacterales</taxon>
        <taxon>Acetobacteraceae</taxon>
        <taxon>Endobacter</taxon>
    </lineage>
</organism>
<accession>A0A839V7P0</accession>
<dbReference type="Proteomes" id="UP000557688">
    <property type="component" value="Unassembled WGS sequence"/>
</dbReference>
<evidence type="ECO:0000313" key="2">
    <source>
        <dbReference type="EMBL" id="MBB3175562.1"/>
    </source>
</evidence>
<protein>
    <submittedName>
        <fullName evidence="2">Uncharacterized protein</fullName>
    </submittedName>
</protein>
<evidence type="ECO:0000256" key="1">
    <source>
        <dbReference type="SAM" id="MobiDB-lite"/>
    </source>
</evidence>
<name>A0A839V7P0_9PROT</name>